<sequence length="115" mass="12917">MYLLNGRFISIESGQGIDFLAKMIIFRFFRVAGKQSGFASCKPDLGYNHKKGARQPKRYRIHYTLVINGNIAENNVLLPRNSPFCESISMATGLLRCLQEGGRNSFSTVDCAKHN</sequence>
<keyword evidence="2" id="KW-1185">Reference proteome</keyword>
<dbReference type="AlphaFoldDB" id="A0AAV4Y316"/>
<protein>
    <submittedName>
        <fullName evidence="1">Uncharacterized protein</fullName>
    </submittedName>
</protein>
<dbReference type="EMBL" id="BPLR01001308">
    <property type="protein sequence ID" value="GIZ01463.1"/>
    <property type="molecule type" value="Genomic_DNA"/>
</dbReference>
<evidence type="ECO:0000313" key="2">
    <source>
        <dbReference type="Proteomes" id="UP001054945"/>
    </source>
</evidence>
<name>A0AAV4Y316_CAEEX</name>
<proteinExistence type="predicted"/>
<comment type="caution">
    <text evidence="1">The sequence shown here is derived from an EMBL/GenBank/DDBJ whole genome shotgun (WGS) entry which is preliminary data.</text>
</comment>
<gene>
    <name evidence="1" type="ORF">CEXT_427931</name>
</gene>
<accession>A0AAV4Y316</accession>
<dbReference type="Proteomes" id="UP001054945">
    <property type="component" value="Unassembled WGS sequence"/>
</dbReference>
<organism evidence="1 2">
    <name type="scientific">Caerostris extrusa</name>
    <name type="common">Bark spider</name>
    <name type="synonym">Caerostris bankana</name>
    <dbReference type="NCBI Taxonomy" id="172846"/>
    <lineage>
        <taxon>Eukaryota</taxon>
        <taxon>Metazoa</taxon>
        <taxon>Ecdysozoa</taxon>
        <taxon>Arthropoda</taxon>
        <taxon>Chelicerata</taxon>
        <taxon>Arachnida</taxon>
        <taxon>Araneae</taxon>
        <taxon>Araneomorphae</taxon>
        <taxon>Entelegynae</taxon>
        <taxon>Araneoidea</taxon>
        <taxon>Araneidae</taxon>
        <taxon>Caerostris</taxon>
    </lineage>
</organism>
<reference evidence="1 2" key="1">
    <citation type="submission" date="2021-06" db="EMBL/GenBank/DDBJ databases">
        <title>Caerostris extrusa draft genome.</title>
        <authorList>
            <person name="Kono N."/>
            <person name="Arakawa K."/>
        </authorList>
    </citation>
    <scope>NUCLEOTIDE SEQUENCE [LARGE SCALE GENOMIC DNA]</scope>
</reference>
<evidence type="ECO:0000313" key="1">
    <source>
        <dbReference type="EMBL" id="GIZ01463.1"/>
    </source>
</evidence>